<organism evidence="2 3">
    <name type="scientific">Stenomitos frigidus AS-A4</name>
    <dbReference type="NCBI Taxonomy" id="2933935"/>
    <lineage>
        <taxon>Bacteria</taxon>
        <taxon>Bacillati</taxon>
        <taxon>Cyanobacteriota</taxon>
        <taxon>Cyanophyceae</taxon>
        <taxon>Leptolyngbyales</taxon>
        <taxon>Leptolyngbyaceae</taxon>
        <taxon>Stenomitos</taxon>
    </lineage>
</organism>
<evidence type="ECO:0000313" key="3">
    <source>
        <dbReference type="Proteomes" id="UP001476950"/>
    </source>
</evidence>
<dbReference type="EMBL" id="JAMPLM010000012">
    <property type="protein sequence ID" value="MEP1059625.1"/>
    <property type="molecule type" value="Genomic_DNA"/>
</dbReference>
<evidence type="ECO:0000313" key="2">
    <source>
        <dbReference type="EMBL" id="MEP1059625.1"/>
    </source>
</evidence>
<evidence type="ECO:0000256" key="1">
    <source>
        <dbReference type="SAM" id="Phobius"/>
    </source>
</evidence>
<dbReference type="Pfam" id="PF20065">
    <property type="entry name" value="DUF6464"/>
    <property type="match status" value="1"/>
</dbReference>
<gene>
    <name evidence="2" type="ORF">NDI38_14365</name>
</gene>
<keyword evidence="1" id="KW-0472">Membrane</keyword>
<name>A0ABV0KMK4_9CYAN</name>
<proteinExistence type="predicted"/>
<keyword evidence="3" id="KW-1185">Reference proteome</keyword>
<feature type="transmembrane region" description="Helical" evidence="1">
    <location>
        <begin position="6"/>
        <end position="22"/>
    </location>
</feature>
<sequence length="103" mass="11700">MLEALFIIAIGLIPAIISWFLMRKAEAHLRTRLRAAMNASANRQFNRFHRSPLSADHQYVEGVGYLIGDISCRFNARSAHIRCAVNPSGPCKECPYYESIEFK</sequence>
<dbReference type="RefSeq" id="WP_190452042.1">
    <property type="nucleotide sequence ID" value="NZ_JAMPLM010000012.1"/>
</dbReference>
<keyword evidence="1" id="KW-0812">Transmembrane</keyword>
<dbReference type="Proteomes" id="UP001476950">
    <property type="component" value="Unassembled WGS sequence"/>
</dbReference>
<accession>A0ABV0KMK4</accession>
<dbReference type="InterPro" id="IPR045589">
    <property type="entry name" value="DUF6464"/>
</dbReference>
<keyword evidence="1" id="KW-1133">Transmembrane helix</keyword>
<reference evidence="2 3" key="1">
    <citation type="submission" date="2022-04" db="EMBL/GenBank/DDBJ databases">
        <title>Positive selection, recombination, and allopatry shape intraspecific diversity of widespread and dominant cyanobacteria.</title>
        <authorList>
            <person name="Wei J."/>
            <person name="Shu W."/>
            <person name="Hu C."/>
        </authorList>
    </citation>
    <scope>NUCLEOTIDE SEQUENCE [LARGE SCALE GENOMIC DNA]</scope>
    <source>
        <strain evidence="2 3">AS-A4</strain>
    </source>
</reference>
<comment type="caution">
    <text evidence="2">The sequence shown here is derived from an EMBL/GenBank/DDBJ whole genome shotgun (WGS) entry which is preliminary data.</text>
</comment>
<protein>
    <submittedName>
        <fullName evidence="2">DUF6464 family protein</fullName>
    </submittedName>
</protein>